<evidence type="ECO:0000256" key="7">
    <source>
        <dbReference type="ARBA" id="ARBA00023157"/>
    </source>
</evidence>
<dbReference type="SMART" id="SM00406">
    <property type="entry name" value="IGv"/>
    <property type="match status" value="1"/>
</dbReference>
<feature type="domain" description="Ig-like" evidence="11">
    <location>
        <begin position="1"/>
        <end position="113"/>
    </location>
</feature>
<dbReference type="FunFam" id="2.60.40.10:FF:000142">
    <property type="entry name" value="V-set domain-containing T-cell activation inhibitor 1"/>
    <property type="match status" value="1"/>
</dbReference>
<dbReference type="SUPFAM" id="SSF48726">
    <property type="entry name" value="Immunoglobulin"/>
    <property type="match status" value="1"/>
</dbReference>
<dbReference type="InterPro" id="IPR007110">
    <property type="entry name" value="Ig-like_dom"/>
</dbReference>
<evidence type="ECO:0000256" key="2">
    <source>
        <dbReference type="ARBA" id="ARBA00022475"/>
    </source>
</evidence>
<dbReference type="Pfam" id="PF07686">
    <property type="entry name" value="V-set"/>
    <property type="match status" value="1"/>
</dbReference>
<evidence type="ECO:0000256" key="6">
    <source>
        <dbReference type="ARBA" id="ARBA00023136"/>
    </source>
</evidence>
<evidence type="ECO:0000256" key="9">
    <source>
        <dbReference type="ARBA" id="ARBA00023180"/>
    </source>
</evidence>
<accession>A0A3Q1EXJ9</accession>
<protein>
    <recommendedName>
        <fullName evidence="11">Ig-like domain-containing protein</fullName>
    </recommendedName>
</protein>
<keyword evidence="9" id="KW-0325">Glycoprotein</keyword>
<evidence type="ECO:0000313" key="12">
    <source>
        <dbReference type="Ensembl" id="ENSAPOP00000009183.1"/>
    </source>
</evidence>
<keyword evidence="7" id="KW-1015">Disulfide bond</keyword>
<dbReference type="GO" id="GO:0042130">
    <property type="term" value="P:negative regulation of T cell proliferation"/>
    <property type="evidence" value="ECO:0007669"/>
    <property type="project" value="TreeGrafter"/>
</dbReference>
<reference evidence="12" key="1">
    <citation type="submission" date="2025-08" db="UniProtKB">
        <authorList>
            <consortium name="Ensembl"/>
        </authorList>
    </citation>
    <scope>IDENTIFICATION</scope>
</reference>
<dbReference type="GO" id="GO:0071222">
    <property type="term" value="P:cellular response to lipopolysaccharide"/>
    <property type="evidence" value="ECO:0007669"/>
    <property type="project" value="TreeGrafter"/>
</dbReference>
<keyword evidence="5" id="KW-1133">Transmembrane helix</keyword>
<dbReference type="GO" id="GO:0042102">
    <property type="term" value="P:positive regulation of T cell proliferation"/>
    <property type="evidence" value="ECO:0007669"/>
    <property type="project" value="TreeGrafter"/>
</dbReference>
<sequence length="138" mass="15791">AQVSDVHAQTMIGVEKITADLGENVSLPCKAPNNNKTITAVEWSRPDQDPDYVLFYQDGYIHPHNQHPSYQHRVDLQDKELRDGNFSLILKNVTKEDTGRYKCYVYETGKTIELISIIDLEVHGEFVLRVQFVCHSAM</sequence>
<dbReference type="InParanoid" id="A0A3Q1EXJ9"/>
<dbReference type="GO" id="GO:0009897">
    <property type="term" value="C:external side of plasma membrane"/>
    <property type="evidence" value="ECO:0007669"/>
    <property type="project" value="TreeGrafter"/>
</dbReference>
<dbReference type="Ensembl" id="ENSAPOT00000001976.1">
    <property type="protein sequence ID" value="ENSAPOP00000009183.1"/>
    <property type="gene ID" value="ENSAPOG00000011453.1"/>
</dbReference>
<dbReference type="Proteomes" id="UP000257200">
    <property type="component" value="Unplaced"/>
</dbReference>
<evidence type="ECO:0000256" key="4">
    <source>
        <dbReference type="ARBA" id="ARBA00022729"/>
    </source>
</evidence>
<dbReference type="GO" id="GO:0031295">
    <property type="term" value="P:T cell costimulation"/>
    <property type="evidence" value="ECO:0007669"/>
    <property type="project" value="TreeGrafter"/>
</dbReference>
<keyword evidence="2" id="KW-1003">Cell membrane</keyword>
<dbReference type="InterPro" id="IPR003599">
    <property type="entry name" value="Ig_sub"/>
</dbReference>
<proteinExistence type="predicted"/>
<evidence type="ECO:0000256" key="1">
    <source>
        <dbReference type="ARBA" id="ARBA00004251"/>
    </source>
</evidence>
<evidence type="ECO:0000256" key="10">
    <source>
        <dbReference type="ARBA" id="ARBA00023319"/>
    </source>
</evidence>
<dbReference type="PANTHER" id="PTHR25466:SF9">
    <property type="entry name" value="FIBRONECTIN TYPE-III DOMAIN-CONTAINING PROTEIN"/>
    <property type="match status" value="1"/>
</dbReference>
<dbReference type="GeneTree" id="ENSGT00940000177100"/>
<dbReference type="PROSITE" id="PS50835">
    <property type="entry name" value="IG_LIKE"/>
    <property type="match status" value="1"/>
</dbReference>
<dbReference type="InterPro" id="IPR051713">
    <property type="entry name" value="T-cell_Activation_Regulation"/>
</dbReference>
<dbReference type="SMART" id="SM00409">
    <property type="entry name" value="IG"/>
    <property type="match status" value="1"/>
</dbReference>
<dbReference type="AlphaFoldDB" id="A0A3Q1EXJ9"/>
<evidence type="ECO:0000256" key="8">
    <source>
        <dbReference type="ARBA" id="ARBA00023170"/>
    </source>
</evidence>
<evidence type="ECO:0000259" key="11">
    <source>
        <dbReference type="PROSITE" id="PS50835"/>
    </source>
</evidence>
<organism evidence="12 13">
    <name type="scientific">Acanthochromis polyacanthus</name>
    <name type="common">spiny chromis</name>
    <dbReference type="NCBI Taxonomy" id="80966"/>
    <lineage>
        <taxon>Eukaryota</taxon>
        <taxon>Metazoa</taxon>
        <taxon>Chordata</taxon>
        <taxon>Craniata</taxon>
        <taxon>Vertebrata</taxon>
        <taxon>Euteleostomi</taxon>
        <taxon>Actinopterygii</taxon>
        <taxon>Neopterygii</taxon>
        <taxon>Teleostei</taxon>
        <taxon>Neoteleostei</taxon>
        <taxon>Acanthomorphata</taxon>
        <taxon>Ovalentaria</taxon>
        <taxon>Pomacentridae</taxon>
        <taxon>Acanthochromis</taxon>
    </lineage>
</organism>
<dbReference type="GO" id="GO:0006955">
    <property type="term" value="P:immune response"/>
    <property type="evidence" value="ECO:0007669"/>
    <property type="project" value="TreeGrafter"/>
</dbReference>
<comment type="subcellular location">
    <subcellularLocation>
        <location evidence="1">Cell membrane</location>
        <topology evidence="1">Single-pass type I membrane protein</topology>
    </subcellularLocation>
</comment>
<name>A0A3Q1EXJ9_9TELE</name>
<keyword evidence="13" id="KW-1185">Reference proteome</keyword>
<keyword evidence="4" id="KW-0732">Signal</keyword>
<dbReference type="InterPro" id="IPR013783">
    <property type="entry name" value="Ig-like_fold"/>
</dbReference>
<evidence type="ECO:0000256" key="5">
    <source>
        <dbReference type="ARBA" id="ARBA00022989"/>
    </source>
</evidence>
<dbReference type="InterPro" id="IPR036179">
    <property type="entry name" value="Ig-like_dom_sf"/>
</dbReference>
<evidence type="ECO:0000313" key="13">
    <source>
        <dbReference type="Proteomes" id="UP000257200"/>
    </source>
</evidence>
<keyword evidence="10" id="KW-0393">Immunoglobulin domain</keyword>
<dbReference type="GO" id="GO:0007166">
    <property type="term" value="P:cell surface receptor signaling pathway"/>
    <property type="evidence" value="ECO:0007669"/>
    <property type="project" value="TreeGrafter"/>
</dbReference>
<keyword evidence="3" id="KW-0812">Transmembrane</keyword>
<keyword evidence="6" id="KW-0472">Membrane</keyword>
<dbReference type="STRING" id="80966.ENSAPOP00000009183"/>
<reference evidence="12" key="2">
    <citation type="submission" date="2025-09" db="UniProtKB">
        <authorList>
            <consortium name="Ensembl"/>
        </authorList>
    </citation>
    <scope>IDENTIFICATION</scope>
</reference>
<evidence type="ECO:0000256" key="3">
    <source>
        <dbReference type="ARBA" id="ARBA00022692"/>
    </source>
</evidence>
<dbReference type="PANTHER" id="PTHR25466">
    <property type="entry name" value="T-LYMPHOCYTE ACTIVATION ANTIGEN"/>
    <property type="match status" value="1"/>
</dbReference>
<keyword evidence="8" id="KW-0675">Receptor</keyword>
<dbReference type="Gene3D" id="2.60.40.10">
    <property type="entry name" value="Immunoglobulins"/>
    <property type="match status" value="1"/>
</dbReference>
<dbReference type="InterPro" id="IPR013106">
    <property type="entry name" value="Ig_V-set"/>
</dbReference>